<proteinExistence type="predicted"/>
<feature type="transmembrane region" description="Helical" evidence="6">
    <location>
        <begin position="113"/>
        <end position="133"/>
    </location>
</feature>
<keyword evidence="4 6" id="KW-1133">Transmembrane helix</keyword>
<comment type="caution">
    <text evidence="7">The sequence shown here is derived from an EMBL/GenBank/DDBJ whole genome shotgun (WGS) entry which is preliminary data.</text>
</comment>
<comment type="subcellular location">
    <subcellularLocation>
        <location evidence="1">Cell membrane</location>
        <topology evidence="1">Multi-pass membrane protein</topology>
    </subcellularLocation>
</comment>
<dbReference type="PANTHER" id="PTHR30086:SF20">
    <property type="entry name" value="ARGININE EXPORTER PROTEIN ARGO-RELATED"/>
    <property type="match status" value="1"/>
</dbReference>
<feature type="transmembrane region" description="Helical" evidence="6">
    <location>
        <begin position="76"/>
        <end position="93"/>
    </location>
</feature>
<accession>A0ABP6BWM3</accession>
<evidence type="ECO:0000256" key="6">
    <source>
        <dbReference type="SAM" id="Phobius"/>
    </source>
</evidence>
<evidence type="ECO:0000256" key="5">
    <source>
        <dbReference type="ARBA" id="ARBA00023136"/>
    </source>
</evidence>
<dbReference type="Pfam" id="PF01810">
    <property type="entry name" value="LysE"/>
    <property type="match status" value="1"/>
</dbReference>
<keyword evidence="8" id="KW-1185">Reference proteome</keyword>
<dbReference type="PANTHER" id="PTHR30086">
    <property type="entry name" value="ARGININE EXPORTER PROTEIN ARGO"/>
    <property type="match status" value="1"/>
</dbReference>
<dbReference type="PIRSF" id="PIRSF006324">
    <property type="entry name" value="LeuE"/>
    <property type="match status" value="1"/>
</dbReference>
<evidence type="ECO:0000313" key="7">
    <source>
        <dbReference type="EMBL" id="GAA2588940.1"/>
    </source>
</evidence>
<reference evidence="8" key="1">
    <citation type="journal article" date="2019" name="Int. J. Syst. Evol. Microbiol.">
        <title>The Global Catalogue of Microorganisms (GCM) 10K type strain sequencing project: providing services to taxonomists for standard genome sequencing and annotation.</title>
        <authorList>
            <consortium name="The Broad Institute Genomics Platform"/>
            <consortium name="The Broad Institute Genome Sequencing Center for Infectious Disease"/>
            <person name="Wu L."/>
            <person name="Ma J."/>
        </authorList>
    </citation>
    <scope>NUCLEOTIDE SEQUENCE [LARGE SCALE GENOMIC DNA]</scope>
    <source>
        <strain evidence="8">JCM 6833</strain>
    </source>
</reference>
<sequence length="207" mass="22044">MMVPLDLLLPFLLASTLITVVPGADMAIVTRHVLVAGPRLAQKTVFGSLSGLLVHGLALAAGLSALLVASATAYTIVKLAGAAYLVWLGVQALRDARKPPGIELADGALPRRAYLQGLLTTVLNPKPALFFLTFLPQFVDRGRPVLPQTLTLTALHVLIGLIWLTAYAHLIARARRVLNGPGVKAWLERATGVAFIALGLRVAVERR</sequence>
<evidence type="ECO:0000256" key="3">
    <source>
        <dbReference type="ARBA" id="ARBA00022692"/>
    </source>
</evidence>
<gene>
    <name evidence="7" type="ORF">GCM10010411_22260</name>
</gene>
<protein>
    <submittedName>
        <fullName evidence="7">LysE family translocator</fullName>
    </submittedName>
</protein>
<organism evidence="7 8">
    <name type="scientific">Actinomadura fulvescens</name>
    <dbReference type="NCBI Taxonomy" id="46160"/>
    <lineage>
        <taxon>Bacteria</taxon>
        <taxon>Bacillati</taxon>
        <taxon>Actinomycetota</taxon>
        <taxon>Actinomycetes</taxon>
        <taxon>Streptosporangiales</taxon>
        <taxon>Thermomonosporaceae</taxon>
        <taxon>Actinomadura</taxon>
    </lineage>
</organism>
<evidence type="ECO:0000256" key="4">
    <source>
        <dbReference type="ARBA" id="ARBA00022989"/>
    </source>
</evidence>
<keyword evidence="2" id="KW-1003">Cell membrane</keyword>
<feature type="transmembrane region" description="Helical" evidence="6">
    <location>
        <begin position="145"/>
        <end position="166"/>
    </location>
</feature>
<evidence type="ECO:0000256" key="1">
    <source>
        <dbReference type="ARBA" id="ARBA00004651"/>
    </source>
</evidence>
<keyword evidence="5 6" id="KW-0472">Membrane</keyword>
<dbReference type="RefSeq" id="WP_344540216.1">
    <property type="nucleotide sequence ID" value="NZ_BAAATD010000002.1"/>
</dbReference>
<keyword evidence="3 6" id="KW-0812">Transmembrane</keyword>
<dbReference type="InterPro" id="IPR001123">
    <property type="entry name" value="LeuE-type"/>
</dbReference>
<dbReference type="Proteomes" id="UP001501509">
    <property type="component" value="Unassembled WGS sequence"/>
</dbReference>
<evidence type="ECO:0000313" key="8">
    <source>
        <dbReference type="Proteomes" id="UP001501509"/>
    </source>
</evidence>
<dbReference type="EMBL" id="BAAATD010000002">
    <property type="protein sequence ID" value="GAA2588940.1"/>
    <property type="molecule type" value="Genomic_DNA"/>
</dbReference>
<name>A0ABP6BWM3_9ACTN</name>
<evidence type="ECO:0000256" key="2">
    <source>
        <dbReference type="ARBA" id="ARBA00022475"/>
    </source>
</evidence>